<dbReference type="EMBL" id="DSXR01000024">
    <property type="protein sequence ID" value="HGS86344.1"/>
    <property type="molecule type" value="Genomic_DNA"/>
</dbReference>
<gene>
    <name evidence="4" type="ORF">ENT17_01860</name>
</gene>
<evidence type="ECO:0000313" key="4">
    <source>
        <dbReference type="EMBL" id="HGS86344.1"/>
    </source>
</evidence>
<dbReference type="InterPro" id="IPR036095">
    <property type="entry name" value="PTS_EIIB-like_sf"/>
</dbReference>
<evidence type="ECO:0000259" key="3">
    <source>
        <dbReference type="PROSITE" id="PS51099"/>
    </source>
</evidence>
<name>A0A7C4Q0H9_9CHLR</name>
<feature type="transmembrane region" description="Helical" evidence="2">
    <location>
        <begin position="25"/>
        <end position="43"/>
    </location>
</feature>
<feature type="domain" description="PTS EIIB type-2" evidence="3">
    <location>
        <begin position="23"/>
        <end position="114"/>
    </location>
</feature>
<sequence>MGCALLPKITKEKEVRLNQQRIKRILVACGTAIATSTLVAVLIKEEMAKRGIQVETRQCKATEVPSYSQDVDLIVSTTPVPTNLGKPVIQTLAFLTGVGKEDVLNQIEKILKEV</sequence>
<dbReference type="GO" id="GO:0008982">
    <property type="term" value="F:protein-N(PI)-phosphohistidine-sugar phosphotransferase activity"/>
    <property type="evidence" value="ECO:0007669"/>
    <property type="project" value="InterPro"/>
</dbReference>
<proteinExistence type="predicted"/>
<dbReference type="PROSITE" id="PS51099">
    <property type="entry name" value="PTS_EIIB_TYPE_2"/>
    <property type="match status" value="1"/>
</dbReference>
<dbReference type="AlphaFoldDB" id="A0A7C4Q0H9"/>
<dbReference type="CDD" id="cd05566">
    <property type="entry name" value="PTS_IIB_galactitol"/>
    <property type="match status" value="1"/>
</dbReference>
<organism evidence="4">
    <name type="scientific">Bellilinea caldifistulae</name>
    <dbReference type="NCBI Taxonomy" id="360411"/>
    <lineage>
        <taxon>Bacteria</taxon>
        <taxon>Bacillati</taxon>
        <taxon>Chloroflexota</taxon>
        <taxon>Anaerolineae</taxon>
        <taxon>Anaerolineales</taxon>
        <taxon>Anaerolineaceae</taxon>
        <taxon>Bellilinea</taxon>
    </lineage>
</organism>
<dbReference type="Gene3D" id="3.40.50.2300">
    <property type="match status" value="1"/>
</dbReference>
<dbReference type="InterPro" id="IPR003501">
    <property type="entry name" value="PTS_EIIB_2/3"/>
</dbReference>
<dbReference type="SUPFAM" id="SSF52794">
    <property type="entry name" value="PTS system IIB component-like"/>
    <property type="match status" value="1"/>
</dbReference>
<evidence type="ECO:0000256" key="1">
    <source>
        <dbReference type="ARBA" id="ARBA00022679"/>
    </source>
</evidence>
<dbReference type="Pfam" id="PF02302">
    <property type="entry name" value="PTS_IIB"/>
    <property type="match status" value="1"/>
</dbReference>
<dbReference type="InterPro" id="IPR013011">
    <property type="entry name" value="PTS_EIIB_2"/>
</dbReference>
<dbReference type="GO" id="GO:0009401">
    <property type="term" value="P:phosphoenolpyruvate-dependent sugar phosphotransferase system"/>
    <property type="evidence" value="ECO:0007669"/>
    <property type="project" value="InterPro"/>
</dbReference>
<comment type="caution">
    <text evidence="4">The sequence shown here is derived from an EMBL/GenBank/DDBJ whole genome shotgun (WGS) entry which is preliminary data.</text>
</comment>
<reference evidence="4" key="1">
    <citation type="journal article" date="2020" name="mSystems">
        <title>Genome- and Community-Level Interaction Insights into Carbon Utilization and Element Cycling Functions of Hydrothermarchaeota in Hydrothermal Sediment.</title>
        <authorList>
            <person name="Zhou Z."/>
            <person name="Liu Y."/>
            <person name="Xu W."/>
            <person name="Pan J."/>
            <person name="Luo Z.H."/>
            <person name="Li M."/>
        </authorList>
    </citation>
    <scope>NUCLEOTIDE SEQUENCE [LARGE SCALE GENOMIC DNA]</scope>
    <source>
        <strain evidence="4">SpSt-556</strain>
    </source>
</reference>
<keyword evidence="2" id="KW-0472">Membrane</keyword>
<protein>
    <submittedName>
        <fullName evidence="4">PTS galactitol transporter subunit IIB</fullName>
    </submittedName>
</protein>
<keyword evidence="2" id="KW-0812">Transmembrane</keyword>
<keyword evidence="1" id="KW-0808">Transferase</keyword>
<evidence type="ECO:0000256" key="2">
    <source>
        <dbReference type="SAM" id="Phobius"/>
    </source>
</evidence>
<accession>A0A7C4Q0H9</accession>
<keyword evidence="2" id="KW-1133">Transmembrane helix</keyword>